<dbReference type="InterPro" id="IPR038076">
    <property type="entry name" value="MgtE_N_sf"/>
</dbReference>
<sequence length="462" mass="51213">MHEESRDISGSGKFVREENDQAIRTLFEGVHPAQVADELSLLNEQDIWYAMRVLGVDNATRVFQYFDEDLQVRLASGEHRRMMAKMLEEMDHDDRADLVSELDEDVKDRLLPLVAHAEREDIRRLASYGEGTTGAIMSSDYASVRPGMTVEQTIQTLRLEAPDRETIYYVYVIDGVRHLVGFVELKDLIRARPNQKVEDVMKRDVIHVTVGTDQEETARMIGKYDVIALPVVDAHHELVGIVTYDDAIDVIKQEQTEDFEKFMAIGGEHEAGTYLKTNAFRHFHKRVYWIVGLAAVELVSGLVIHSYEDALTTLVLLALYMPMITDTGGNTGSQSATVVIRALALGEIRPNFVGLVKVFRKEIIVAGLMAIVLMFLSFGKVLFLSYKAVLPGEFTLSGIGSVIALALGIQVLSATMIGALLPMIAARCKLDPAVVASPALTTLVDITGLLIYFGTARMLLGV</sequence>
<dbReference type="Pfam" id="PF01769">
    <property type="entry name" value="MgtE"/>
    <property type="match status" value="1"/>
</dbReference>
<feature type="transmembrane region" description="Helical" evidence="9">
    <location>
        <begin position="363"/>
        <end position="384"/>
    </location>
</feature>
<dbReference type="SUPFAM" id="SSF161093">
    <property type="entry name" value="MgtE membrane domain-like"/>
    <property type="match status" value="1"/>
</dbReference>
<keyword evidence="8" id="KW-0129">CBS domain</keyword>
<dbReference type="Pfam" id="PF03448">
    <property type="entry name" value="MgtE_N"/>
    <property type="match status" value="1"/>
</dbReference>
<comment type="caution">
    <text evidence="9">Lacks conserved residue(s) required for the propagation of feature annotation.</text>
</comment>
<keyword evidence="5 9" id="KW-0460">Magnesium</keyword>
<feature type="transmembrane region" description="Helical" evidence="9">
    <location>
        <begin position="433"/>
        <end position="453"/>
    </location>
</feature>
<gene>
    <name evidence="11" type="ORF">KS4_10530</name>
</gene>
<comment type="function">
    <text evidence="9">Acts as a magnesium transporter.</text>
</comment>
<proteinExistence type="inferred from homology"/>
<keyword evidence="4 9" id="KW-0812">Transmembrane</keyword>
<dbReference type="Pfam" id="PF00571">
    <property type="entry name" value="CBS"/>
    <property type="match status" value="2"/>
</dbReference>
<evidence type="ECO:0000256" key="5">
    <source>
        <dbReference type="ARBA" id="ARBA00022842"/>
    </source>
</evidence>
<dbReference type="Gene3D" id="1.25.60.10">
    <property type="entry name" value="MgtE N-terminal domain-like"/>
    <property type="match status" value="1"/>
</dbReference>
<keyword evidence="7 9" id="KW-0472">Membrane</keyword>
<keyword evidence="9" id="KW-0479">Metal-binding</keyword>
<feature type="domain" description="CBS" evidence="10">
    <location>
        <begin position="137"/>
        <end position="200"/>
    </location>
</feature>
<dbReference type="EMBL" id="CP036425">
    <property type="protein sequence ID" value="QDU33014.1"/>
    <property type="molecule type" value="Genomic_DNA"/>
</dbReference>
<dbReference type="SUPFAM" id="SSF54631">
    <property type="entry name" value="CBS-domain pair"/>
    <property type="match status" value="1"/>
</dbReference>
<dbReference type="InterPro" id="IPR006667">
    <property type="entry name" value="SLC41_membr_dom"/>
</dbReference>
<dbReference type="CDD" id="cd04606">
    <property type="entry name" value="CBS_pair_Mg_transporter"/>
    <property type="match status" value="1"/>
</dbReference>
<evidence type="ECO:0000256" key="6">
    <source>
        <dbReference type="ARBA" id="ARBA00022989"/>
    </source>
</evidence>
<dbReference type="PROSITE" id="PS51371">
    <property type="entry name" value="CBS"/>
    <property type="match status" value="2"/>
</dbReference>
<comment type="subunit">
    <text evidence="9">Homodimer.</text>
</comment>
<keyword evidence="6 9" id="KW-1133">Transmembrane helix</keyword>
<name>A0A517YS14_9BACT</name>
<evidence type="ECO:0000256" key="7">
    <source>
        <dbReference type="ARBA" id="ARBA00023136"/>
    </source>
</evidence>
<evidence type="ECO:0000256" key="8">
    <source>
        <dbReference type="PROSITE-ProRule" id="PRU00703"/>
    </source>
</evidence>
<dbReference type="SMART" id="SM00924">
    <property type="entry name" value="MgtE_N"/>
    <property type="match status" value="1"/>
</dbReference>
<evidence type="ECO:0000313" key="12">
    <source>
        <dbReference type="Proteomes" id="UP000317369"/>
    </source>
</evidence>
<comment type="similarity">
    <text evidence="2 9">Belongs to the SLC41A transporter family.</text>
</comment>
<dbReference type="GO" id="GO:0046872">
    <property type="term" value="F:metal ion binding"/>
    <property type="evidence" value="ECO:0007669"/>
    <property type="project" value="UniProtKB-KW"/>
</dbReference>
<dbReference type="Proteomes" id="UP000317369">
    <property type="component" value="Chromosome"/>
</dbReference>
<evidence type="ECO:0000256" key="9">
    <source>
        <dbReference type="RuleBase" id="RU362011"/>
    </source>
</evidence>
<dbReference type="SMART" id="SM00116">
    <property type="entry name" value="CBS"/>
    <property type="match status" value="2"/>
</dbReference>
<dbReference type="InterPro" id="IPR046342">
    <property type="entry name" value="CBS_dom_sf"/>
</dbReference>
<dbReference type="AlphaFoldDB" id="A0A517YS14"/>
<dbReference type="GO" id="GO:0015095">
    <property type="term" value="F:magnesium ion transmembrane transporter activity"/>
    <property type="evidence" value="ECO:0007669"/>
    <property type="project" value="UniProtKB-UniRule"/>
</dbReference>
<dbReference type="NCBIfam" id="TIGR00400">
    <property type="entry name" value="mgtE"/>
    <property type="match status" value="1"/>
</dbReference>
<keyword evidence="3 9" id="KW-0813">Transport</keyword>
<dbReference type="RefSeq" id="WP_145075459.1">
    <property type="nucleotide sequence ID" value="NZ_CP036425.1"/>
</dbReference>
<dbReference type="InterPro" id="IPR006669">
    <property type="entry name" value="MgtE_transporter"/>
</dbReference>
<dbReference type="SUPFAM" id="SSF158791">
    <property type="entry name" value="MgtE N-terminal domain-like"/>
    <property type="match status" value="1"/>
</dbReference>
<keyword evidence="9" id="KW-1003">Cell membrane</keyword>
<evidence type="ECO:0000259" key="10">
    <source>
        <dbReference type="PROSITE" id="PS51371"/>
    </source>
</evidence>
<feature type="transmembrane region" description="Helical" evidence="9">
    <location>
        <begin position="396"/>
        <end position="421"/>
    </location>
</feature>
<keyword evidence="12" id="KW-1185">Reference proteome</keyword>
<dbReference type="Gene3D" id="1.10.357.20">
    <property type="entry name" value="SLC41 divalent cation transporters, integral membrane domain"/>
    <property type="match status" value="1"/>
</dbReference>
<evidence type="ECO:0000256" key="4">
    <source>
        <dbReference type="ARBA" id="ARBA00022692"/>
    </source>
</evidence>
<evidence type="ECO:0000256" key="2">
    <source>
        <dbReference type="ARBA" id="ARBA00009749"/>
    </source>
</evidence>
<accession>A0A517YS14</accession>
<evidence type="ECO:0000256" key="3">
    <source>
        <dbReference type="ARBA" id="ARBA00022448"/>
    </source>
</evidence>
<dbReference type="KEGG" id="pcor:KS4_10530"/>
<protein>
    <recommendedName>
        <fullName evidence="9">Magnesium transporter MgtE</fullName>
    </recommendedName>
</protein>
<dbReference type="InterPro" id="IPR036739">
    <property type="entry name" value="SLC41_membr_dom_sf"/>
</dbReference>
<dbReference type="InterPro" id="IPR000644">
    <property type="entry name" value="CBS_dom"/>
</dbReference>
<dbReference type="PANTHER" id="PTHR43773:SF1">
    <property type="entry name" value="MAGNESIUM TRANSPORTER MGTE"/>
    <property type="match status" value="1"/>
</dbReference>
<reference evidence="11 12" key="1">
    <citation type="submission" date="2019-02" db="EMBL/GenBank/DDBJ databases">
        <title>Deep-cultivation of Planctomycetes and their phenomic and genomic characterization uncovers novel biology.</title>
        <authorList>
            <person name="Wiegand S."/>
            <person name="Jogler M."/>
            <person name="Boedeker C."/>
            <person name="Pinto D."/>
            <person name="Vollmers J."/>
            <person name="Rivas-Marin E."/>
            <person name="Kohn T."/>
            <person name="Peeters S.H."/>
            <person name="Heuer A."/>
            <person name="Rast P."/>
            <person name="Oberbeckmann S."/>
            <person name="Bunk B."/>
            <person name="Jeske O."/>
            <person name="Meyerdierks A."/>
            <person name="Storesund J.E."/>
            <person name="Kallscheuer N."/>
            <person name="Luecker S."/>
            <person name="Lage O.M."/>
            <person name="Pohl T."/>
            <person name="Merkel B.J."/>
            <person name="Hornburger P."/>
            <person name="Mueller R.-W."/>
            <person name="Bruemmer F."/>
            <person name="Labrenz M."/>
            <person name="Spormann A.M."/>
            <person name="Op den Camp H."/>
            <person name="Overmann J."/>
            <person name="Amann R."/>
            <person name="Jetten M.S.M."/>
            <person name="Mascher T."/>
            <person name="Medema M.H."/>
            <person name="Devos D.P."/>
            <person name="Kaster A.-K."/>
            <person name="Ovreas L."/>
            <person name="Rohde M."/>
            <person name="Galperin M.Y."/>
            <person name="Jogler C."/>
        </authorList>
    </citation>
    <scope>NUCLEOTIDE SEQUENCE [LARGE SCALE GENOMIC DNA]</scope>
    <source>
        <strain evidence="11 12">KS4</strain>
    </source>
</reference>
<dbReference type="PANTHER" id="PTHR43773">
    <property type="entry name" value="MAGNESIUM TRANSPORTER MGTE"/>
    <property type="match status" value="1"/>
</dbReference>
<dbReference type="OrthoDB" id="9790355at2"/>
<comment type="subcellular location">
    <subcellularLocation>
        <location evidence="9">Cell membrane</location>
        <topology evidence="9">Multi-pass membrane protein</topology>
    </subcellularLocation>
    <subcellularLocation>
        <location evidence="1">Membrane</location>
        <topology evidence="1">Multi-pass membrane protein</topology>
    </subcellularLocation>
</comment>
<feature type="domain" description="CBS" evidence="10">
    <location>
        <begin position="201"/>
        <end position="257"/>
    </location>
</feature>
<dbReference type="InterPro" id="IPR006668">
    <property type="entry name" value="Mg_transptr_MgtE_intracell_dom"/>
</dbReference>
<evidence type="ECO:0000256" key="1">
    <source>
        <dbReference type="ARBA" id="ARBA00004141"/>
    </source>
</evidence>
<organism evidence="11 12">
    <name type="scientific">Poriferisphaera corsica</name>
    <dbReference type="NCBI Taxonomy" id="2528020"/>
    <lineage>
        <taxon>Bacteria</taxon>
        <taxon>Pseudomonadati</taxon>
        <taxon>Planctomycetota</taxon>
        <taxon>Phycisphaerae</taxon>
        <taxon>Phycisphaerales</taxon>
        <taxon>Phycisphaeraceae</taxon>
        <taxon>Poriferisphaera</taxon>
    </lineage>
</organism>
<evidence type="ECO:0000313" key="11">
    <source>
        <dbReference type="EMBL" id="QDU33014.1"/>
    </source>
</evidence>
<dbReference type="GO" id="GO:0005886">
    <property type="term" value="C:plasma membrane"/>
    <property type="evidence" value="ECO:0007669"/>
    <property type="project" value="UniProtKB-SubCell"/>
</dbReference>
<feature type="transmembrane region" description="Helical" evidence="9">
    <location>
        <begin position="287"/>
        <end position="307"/>
    </location>
</feature>
<dbReference type="Gene3D" id="3.10.580.10">
    <property type="entry name" value="CBS-domain"/>
    <property type="match status" value="1"/>
</dbReference>